<keyword evidence="10" id="KW-0408">Iron</keyword>
<dbReference type="GO" id="GO:0005886">
    <property type="term" value="C:plasma membrane"/>
    <property type="evidence" value="ECO:0007669"/>
    <property type="project" value="UniProtKB-SubCell"/>
</dbReference>
<evidence type="ECO:0000256" key="6">
    <source>
        <dbReference type="ARBA" id="ARBA00022692"/>
    </source>
</evidence>
<keyword evidence="9 13" id="KW-1133">Transmembrane helix</keyword>
<evidence type="ECO:0000256" key="11">
    <source>
        <dbReference type="ARBA" id="ARBA00023136"/>
    </source>
</evidence>
<proteinExistence type="inferred from homology"/>
<organism evidence="15 16">
    <name type="scientific">Lysobacter capsici AZ78</name>
    <dbReference type="NCBI Taxonomy" id="1444315"/>
    <lineage>
        <taxon>Bacteria</taxon>
        <taxon>Pseudomonadati</taxon>
        <taxon>Pseudomonadota</taxon>
        <taxon>Gammaproteobacteria</taxon>
        <taxon>Lysobacterales</taxon>
        <taxon>Lysobacteraceae</taxon>
        <taxon>Lysobacter</taxon>
    </lineage>
</organism>
<dbReference type="InterPro" id="IPR016174">
    <property type="entry name" value="Di-haem_cyt_TM"/>
</dbReference>
<feature type="transmembrane region" description="Helical" evidence="13">
    <location>
        <begin position="88"/>
        <end position="108"/>
    </location>
</feature>
<reference evidence="15 16" key="1">
    <citation type="journal article" date="2014" name="Genome Announc.">
        <title>Draft Genome Sequence of Lysobacter capsici AZ78, a Bacterium Antagonistic to Plant-Pathogenic Oomycetes.</title>
        <authorList>
            <person name="Puopolo G."/>
            <person name="Sonego P."/>
            <person name="Engelen K."/>
            <person name="Pertot I."/>
        </authorList>
    </citation>
    <scope>NUCLEOTIDE SEQUENCE [LARGE SCALE GENOMIC DNA]</scope>
    <source>
        <strain evidence="15 16">AZ78</strain>
    </source>
</reference>
<keyword evidence="3" id="KW-0813">Transport</keyword>
<dbReference type="PANTHER" id="PTHR30529:SF6">
    <property type="entry name" value="BLL0291 PROTEIN"/>
    <property type="match status" value="1"/>
</dbReference>
<dbReference type="Pfam" id="PF01292">
    <property type="entry name" value="Ni_hydr_CYTB"/>
    <property type="match status" value="1"/>
</dbReference>
<accession>A0A108UA28</accession>
<dbReference type="Gene3D" id="1.20.950.20">
    <property type="entry name" value="Transmembrane di-heme cytochromes, Chain C"/>
    <property type="match status" value="1"/>
</dbReference>
<dbReference type="GO" id="GO:0022904">
    <property type="term" value="P:respiratory electron transport chain"/>
    <property type="evidence" value="ECO:0007669"/>
    <property type="project" value="InterPro"/>
</dbReference>
<feature type="domain" description="Cytochrome b561 bacterial/Ni-hydrogenase" evidence="14">
    <location>
        <begin position="10"/>
        <end position="175"/>
    </location>
</feature>
<keyword evidence="4" id="KW-1003">Cell membrane</keyword>
<evidence type="ECO:0000256" key="1">
    <source>
        <dbReference type="ARBA" id="ARBA00001970"/>
    </source>
</evidence>
<evidence type="ECO:0000313" key="15">
    <source>
        <dbReference type="EMBL" id="KWS05322.1"/>
    </source>
</evidence>
<comment type="subcellular location">
    <subcellularLocation>
        <location evidence="2">Cell membrane</location>
        <topology evidence="2">Multi-pass membrane protein</topology>
    </subcellularLocation>
</comment>
<dbReference type="Proteomes" id="UP000023435">
    <property type="component" value="Unassembled WGS sequence"/>
</dbReference>
<evidence type="ECO:0000256" key="9">
    <source>
        <dbReference type="ARBA" id="ARBA00022989"/>
    </source>
</evidence>
<comment type="similarity">
    <text evidence="12">Belongs to the cytochrome b561 family.</text>
</comment>
<evidence type="ECO:0000256" key="7">
    <source>
        <dbReference type="ARBA" id="ARBA00022723"/>
    </source>
</evidence>
<protein>
    <submittedName>
        <fullName evidence="15">Cytochrome B561, bacterial</fullName>
    </submittedName>
</protein>
<feature type="transmembrane region" description="Helical" evidence="13">
    <location>
        <begin position="143"/>
        <end position="164"/>
    </location>
</feature>
<keyword evidence="11 13" id="KW-0472">Membrane</keyword>
<evidence type="ECO:0000256" key="12">
    <source>
        <dbReference type="ARBA" id="ARBA00037975"/>
    </source>
</evidence>
<dbReference type="PANTHER" id="PTHR30529">
    <property type="entry name" value="CYTOCHROME B561"/>
    <property type="match status" value="1"/>
</dbReference>
<feature type="transmembrane region" description="Helical" evidence="13">
    <location>
        <begin position="50"/>
        <end position="68"/>
    </location>
</feature>
<dbReference type="SUPFAM" id="SSF81342">
    <property type="entry name" value="Transmembrane di-heme cytochromes"/>
    <property type="match status" value="1"/>
</dbReference>
<dbReference type="GO" id="GO:0046872">
    <property type="term" value="F:metal ion binding"/>
    <property type="evidence" value="ECO:0007669"/>
    <property type="project" value="UniProtKB-KW"/>
</dbReference>
<evidence type="ECO:0000259" key="14">
    <source>
        <dbReference type="Pfam" id="PF01292"/>
    </source>
</evidence>
<dbReference type="GO" id="GO:0020037">
    <property type="term" value="F:heme binding"/>
    <property type="evidence" value="ECO:0007669"/>
    <property type="project" value="TreeGrafter"/>
</dbReference>
<dbReference type="InterPro" id="IPR052168">
    <property type="entry name" value="Cytochrome_b561_oxidase"/>
</dbReference>
<feature type="transmembrane region" description="Helical" evidence="13">
    <location>
        <begin position="14"/>
        <end position="38"/>
    </location>
</feature>
<dbReference type="OrthoDB" id="1247465at2"/>
<evidence type="ECO:0000256" key="13">
    <source>
        <dbReference type="SAM" id="Phobius"/>
    </source>
</evidence>
<dbReference type="RefSeq" id="WP_082723636.1">
    <property type="nucleotide sequence ID" value="NZ_JAJA02000001.1"/>
</dbReference>
<keyword evidence="5" id="KW-0349">Heme</keyword>
<comment type="caution">
    <text evidence="15">The sequence shown here is derived from an EMBL/GenBank/DDBJ whole genome shotgun (WGS) entry which is preliminary data.</text>
</comment>
<dbReference type="AlphaFoldDB" id="A0A108UA28"/>
<evidence type="ECO:0000256" key="8">
    <source>
        <dbReference type="ARBA" id="ARBA00022982"/>
    </source>
</evidence>
<evidence type="ECO:0000256" key="5">
    <source>
        <dbReference type="ARBA" id="ARBA00022617"/>
    </source>
</evidence>
<keyword evidence="16" id="KW-1185">Reference proteome</keyword>
<evidence type="ECO:0000256" key="2">
    <source>
        <dbReference type="ARBA" id="ARBA00004651"/>
    </source>
</evidence>
<evidence type="ECO:0000256" key="10">
    <source>
        <dbReference type="ARBA" id="ARBA00023004"/>
    </source>
</evidence>
<evidence type="ECO:0000256" key="3">
    <source>
        <dbReference type="ARBA" id="ARBA00022448"/>
    </source>
</evidence>
<name>A0A108UA28_9GAMM</name>
<sequence>MNRNEDMFWWPARVLHWLMALMILSMLFIGAGMVATVSDKHTWLLALHKPLGISILALAVLRLTLRLLRKPPPLPVDLPPSQRFAARASHWLLYALMFALPLIGWAMLSAGGYPVSLGAGVVLPPIAPFDPSVFALLRWLHRTLAYLLFATVLLHLAAALYHGLIRRDGVLRSMVWRRGVRDDGALPPASDEAGTSSVEDASVR</sequence>
<evidence type="ECO:0000256" key="4">
    <source>
        <dbReference type="ARBA" id="ARBA00022475"/>
    </source>
</evidence>
<keyword evidence="6 13" id="KW-0812">Transmembrane</keyword>
<dbReference type="InterPro" id="IPR011577">
    <property type="entry name" value="Cyt_b561_bac/Ni-Hgenase"/>
</dbReference>
<evidence type="ECO:0000313" key="16">
    <source>
        <dbReference type="Proteomes" id="UP000023435"/>
    </source>
</evidence>
<dbReference type="GO" id="GO:0009055">
    <property type="term" value="F:electron transfer activity"/>
    <property type="evidence" value="ECO:0007669"/>
    <property type="project" value="InterPro"/>
</dbReference>
<keyword evidence="8" id="KW-0249">Electron transport</keyword>
<comment type="cofactor">
    <cofactor evidence="1">
        <name>heme b</name>
        <dbReference type="ChEBI" id="CHEBI:60344"/>
    </cofactor>
</comment>
<dbReference type="EMBL" id="JAJA02000001">
    <property type="protein sequence ID" value="KWS05322.1"/>
    <property type="molecule type" value="Genomic_DNA"/>
</dbReference>
<gene>
    <name evidence="15" type="ORF">AZ78_2873</name>
</gene>
<keyword evidence="7" id="KW-0479">Metal-binding</keyword>